<feature type="repeat" description="TPR" evidence="6">
    <location>
        <begin position="150"/>
        <end position="183"/>
    </location>
</feature>
<sequence length="682" mass="77917">MRNKFQIVLILSLFFLSCTYYNTFYNAKKSFKEGEKAQKGLAPGVKSATASNKYEESIKKASKVLTFHPKSKWADDALFLIGRAYYNMGEYPKAERKFKELLASFPKSKFVEECHYYVSLCHYESGNEQDAIQSLKIIVQSSKTDKKKKAKAAFMLGEIYFDREEYDDAISHYRHLVENYKKDTLASFAQARIGESCWLKKDYACAKEAFAQVEKYDPKPDELFESKFKSGECCYLTEDFEEGMNIFTRLAEESKDSEKLPSVKLKIVEGILLSGKTEEAIQEYDNIIKDYPKTVHSATALYQLGMIHQDRFGDLKKAKEMFDSCKTQSPRSKIAQEALTKSANISKVEEYQQQLSEDETEKTGRALFLLAEHYLTRMNQPDSALAEYLILADQYPESEYAPKALYAAAWILENIKYDTTQAEDIYRRILKDYPGSDYLKPTMEFLKVSPDSLEIDNPERRYLEAERMLLEYNNVDSALVLHSRVMERFPQSIYAGKSAYAVAWITEHYANPGDSTVALGYQRVIDEYPNSEYADAAQLKLGRAPKVRTPSPPSPQEETSPEQQLPDTSQVDTTVSSEPQIPMAPKPLKPGEFVYPESEIESGISATVVLKIMINFEGKVTDAVLLNKTDNYWIDEAAKKAAMDTTFDPDSIDMMLTGEWLLYDVEVKSPKPEEDPHTDQEW</sequence>
<dbReference type="PANTHER" id="PTHR37423:SF2">
    <property type="entry name" value="MEMBRANE-BOUND LYTIC MUREIN TRANSGLYCOSYLASE C"/>
    <property type="match status" value="1"/>
</dbReference>
<evidence type="ECO:0000313" key="10">
    <source>
        <dbReference type="Proteomes" id="UP000051861"/>
    </source>
</evidence>
<evidence type="ECO:0000256" key="3">
    <source>
        <dbReference type="ARBA" id="ARBA00022729"/>
    </source>
</evidence>
<dbReference type="NCBIfam" id="TIGR01352">
    <property type="entry name" value="tonB_Cterm"/>
    <property type="match status" value="1"/>
</dbReference>
<dbReference type="InterPro" id="IPR037682">
    <property type="entry name" value="TonB_C"/>
</dbReference>
<dbReference type="GO" id="GO:0055085">
    <property type="term" value="P:transmembrane transport"/>
    <property type="evidence" value="ECO:0007669"/>
    <property type="project" value="InterPro"/>
</dbReference>
<dbReference type="InterPro" id="IPR019734">
    <property type="entry name" value="TPR_rpt"/>
</dbReference>
<evidence type="ECO:0000256" key="5">
    <source>
        <dbReference type="ARBA" id="ARBA00023136"/>
    </source>
</evidence>
<dbReference type="InterPro" id="IPR039565">
    <property type="entry name" value="BamD-like"/>
</dbReference>
<dbReference type="Pfam" id="PF13174">
    <property type="entry name" value="TPR_6"/>
    <property type="match status" value="2"/>
</dbReference>
<dbReference type="Pfam" id="PF13525">
    <property type="entry name" value="YfiO"/>
    <property type="match status" value="1"/>
</dbReference>
<gene>
    <name evidence="9" type="ORF">AMJ44_12745</name>
</gene>
<dbReference type="Gene3D" id="1.25.40.10">
    <property type="entry name" value="Tetratricopeptide repeat domain"/>
    <property type="match status" value="4"/>
</dbReference>
<dbReference type="PROSITE" id="PS51257">
    <property type="entry name" value="PROKAR_LIPOPROTEIN"/>
    <property type="match status" value="1"/>
</dbReference>
<keyword evidence="4" id="KW-1133">Transmembrane helix</keyword>
<accession>A0A0S7XQK0</accession>
<protein>
    <recommendedName>
        <fullName evidence="8">TonB C-terminal domain-containing protein</fullName>
    </recommendedName>
</protein>
<dbReference type="EMBL" id="LIZX01000180">
    <property type="protein sequence ID" value="KPJ64475.1"/>
    <property type="molecule type" value="Genomic_DNA"/>
</dbReference>
<evidence type="ECO:0000313" key="9">
    <source>
        <dbReference type="EMBL" id="KPJ64475.1"/>
    </source>
</evidence>
<dbReference type="SUPFAM" id="SSF74653">
    <property type="entry name" value="TolA/TonB C-terminal domain"/>
    <property type="match status" value="1"/>
</dbReference>
<reference evidence="9 10" key="1">
    <citation type="journal article" date="2015" name="Microbiome">
        <title>Genomic resolution of linkages in carbon, nitrogen, and sulfur cycling among widespread estuary sediment bacteria.</title>
        <authorList>
            <person name="Baker B.J."/>
            <person name="Lazar C.S."/>
            <person name="Teske A.P."/>
            <person name="Dick G.J."/>
        </authorList>
    </citation>
    <scope>NUCLEOTIDE SEQUENCE [LARGE SCALE GENOMIC DNA]</scope>
    <source>
        <strain evidence="9">DG_54_3</strain>
    </source>
</reference>
<dbReference type="Pfam" id="PF03544">
    <property type="entry name" value="TonB_C"/>
    <property type="match status" value="1"/>
</dbReference>
<feature type="repeat" description="TPR" evidence="6">
    <location>
        <begin position="75"/>
        <end position="108"/>
    </location>
</feature>
<dbReference type="InterPro" id="IPR006260">
    <property type="entry name" value="TonB/TolA_C"/>
</dbReference>
<dbReference type="GO" id="GO:0016020">
    <property type="term" value="C:membrane"/>
    <property type="evidence" value="ECO:0007669"/>
    <property type="project" value="UniProtKB-SubCell"/>
</dbReference>
<dbReference type="Gene3D" id="3.30.1150.10">
    <property type="match status" value="1"/>
</dbReference>
<dbReference type="PROSITE" id="PS52015">
    <property type="entry name" value="TONB_CTD"/>
    <property type="match status" value="1"/>
</dbReference>
<evidence type="ECO:0000259" key="8">
    <source>
        <dbReference type="PROSITE" id="PS52015"/>
    </source>
</evidence>
<dbReference type="Proteomes" id="UP000051861">
    <property type="component" value="Unassembled WGS sequence"/>
</dbReference>
<evidence type="ECO:0000256" key="7">
    <source>
        <dbReference type="SAM" id="MobiDB-lite"/>
    </source>
</evidence>
<keyword evidence="3" id="KW-0732">Signal</keyword>
<dbReference type="InterPro" id="IPR011990">
    <property type="entry name" value="TPR-like_helical_dom_sf"/>
</dbReference>
<dbReference type="SMART" id="SM00028">
    <property type="entry name" value="TPR"/>
    <property type="match status" value="5"/>
</dbReference>
<feature type="compositionally biased region" description="Polar residues" evidence="7">
    <location>
        <begin position="565"/>
        <end position="579"/>
    </location>
</feature>
<evidence type="ECO:0000256" key="2">
    <source>
        <dbReference type="ARBA" id="ARBA00022692"/>
    </source>
</evidence>
<comment type="subcellular location">
    <subcellularLocation>
        <location evidence="1">Membrane</location>
        <topology evidence="1">Single-pass membrane protein</topology>
    </subcellularLocation>
</comment>
<dbReference type="PROSITE" id="PS50005">
    <property type="entry name" value="TPR"/>
    <property type="match status" value="2"/>
</dbReference>
<keyword evidence="2" id="KW-0812">Transmembrane</keyword>
<evidence type="ECO:0000256" key="6">
    <source>
        <dbReference type="PROSITE-ProRule" id="PRU00339"/>
    </source>
</evidence>
<feature type="region of interest" description="Disordered" evidence="7">
    <location>
        <begin position="541"/>
        <end position="590"/>
    </location>
</feature>
<feature type="domain" description="TonB C-terminal" evidence="8">
    <location>
        <begin position="580"/>
        <end position="674"/>
    </location>
</feature>
<evidence type="ECO:0000256" key="4">
    <source>
        <dbReference type="ARBA" id="ARBA00022989"/>
    </source>
</evidence>
<name>A0A0S7XQK0_UNCSA</name>
<evidence type="ECO:0000256" key="1">
    <source>
        <dbReference type="ARBA" id="ARBA00004167"/>
    </source>
</evidence>
<dbReference type="AlphaFoldDB" id="A0A0S7XQK0"/>
<organism evidence="9 10">
    <name type="scientific">candidate division WOR-1 bacterium DG_54_3</name>
    <dbReference type="NCBI Taxonomy" id="1703775"/>
    <lineage>
        <taxon>Bacteria</taxon>
        <taxon>Bacillati</taxon>
        <taxon>Saganbacteria</taxon>
    </lineage>
</organism>
<proteinExistence type="predicted"/>
<comment type="caution">
    <text evidence="9">The sequence shown here is derived from an EMBL/GenBank/DDBJ whole genome shotgun (WGS) entry which is preliminary data.</text>
</comment>
<dbReference type="PANTHER" id="PTHR37423">
    <property type="entry name" value="SOLUBLE LYTIC MUREIN TRANSGLYCOSYLASE-RELATED"/>
    <property type="match status" value="1"/>
</dbReference>
<keyword evidence="5" id="KW-0472">Membrane</keyword>
<dbReference type="SUPFAM" id="SSF48452">
    <property type="entry name" value="TPR-like"/>
    <property type="match status" value="1"/>
</dbReference>
<keyword evidence="6" id="KW-0802">TPR repeat</keyword>